<name>A0ABR3BM43_9TREE</name>
<dbReference type="RefSeq" id="XP_066612232.1">
    <property type="nucleotide sequence ID" value="XM_066759585.1"/>
</dbReference>
<evidence type="ECO:0000313" key="2">
    <source>
        <dbReference type="Proteomes" id="UP000054399"/>
    </source>
</evidence>
<dbReference type="Proteomes" id="UP000054399">
    <property type="component" value="Unassembled WGS sequence"/>
</dbReference>
<dbReference type="EMBL" id="ATAM02000009">
    <property type="protein sequence ID" value="KAL0243865.1"/>
    <property type="molecule type" value="Genomic_DNA"/>
</dbReference>
<gene>
    <name evidence="1" type="ORF">I308_105128</name>
</gene>
<keyword evidence="2" id="KW-1185">Reference proteome</keyword>
<dbReference type="GeneID" id="91991984"/>
<proteinExistence type="predicted"/>
<comment type="caution">
    <text evidence="1">The sequence shown here is derived from an EMBL/GenBank/DDBJ whole genome shotgun (WGS) entry which is preliminary data.</text>
</comment>
<accession>A0ABR3BM43</accession>
<reference evidence="1" key="1">
    <citation type="submission" date="2015-01" db="EMBL/GenBank/DDBJ databases">
        <authorList>
            <consortium name="The Broad Institute Genomics Platform"/>
            <person name="Cuomo C."/>
            <person name="Litvintseva A."/>
            <person name="Chen Y."/>
            <person name="Heitman J."/>
            <person name="Sun S."/>
            <person name="Springer D."/>
            <person name="Dromer F."/>
            <person name="Young S."/>
            <person name="Zeng Q."/>
            <person name="Gargeya S."/>
            <person name="Abouelleil A."/>
            <person name="Alvarado L."/>
            <person name="Chapman S.B."/>
            <person name="Gainer-Dewar J."/>
            <person name="Goldberg J."/>
            <person name="Griggs A."/>
            <person name="Gujja S."/>
            <person name="Hansen M."/>
            <person name="Howarth C."/>
            <person name="Imamovic A."/>
            <person name="Larimer J."/>
            <person name="Murphy C."/>
            <person name="Naylor J."/>
            <person name="Pearson M."/>
            <person name="Priest M."/>
            <person name="Roberts A."/>
            <person name="Saif S."/>
            <person name="Shea T."/>
            <person name="Sykes S."/>
            <person name="Wortman J."/>
            <person name="Nusbaum C."/>
            <person name="Birren B."/>
        </authorList>
    </citation>
    <scope>NUCLEOTIDE SEQUENCE</scope>
    <source>
        <strain evidence="1">IND107</strain>
    </source>
</reference>
<organism evidence="1 2">
    <name type="scientific">Cryptococcus tetragattii IND107</name>
    <dbReference type="NCBI Taxonomy" id="1296105"/>
    <lineage>
        <taxon>Eukaryota</taxon>
        <taxon>Fungi</taxon>
        <taxon>Dikarya</taxon>
        <taxon>Basidiomycota</taxon>
        <taxon>Agaricomycotina</taxon>
        <taxon>Tremellomycetes</taxon>
        <taxon>Tremellales</taxon>
        <taxon>Cryptococcaceae</taxon>
        <taxon>Cryptococcus</taxon>
        <taxon>Cryptococcus gattii species complex</taxon>
    </lineage>
</organism>
<protein>
    <submittedName>
        <fullName evidence="1">Uncharacterized protein</fullName>
    </submittedName>
</protein>
<sequence>MDRRDPGCFYWVVRCSDLDMDGQFIQFRRTSSCIDLVSPFLAFRLGKASLLSILSAMRSYHPLLFIVPSIQAE</sequence>
<reference evidence="1" key="2">
    <citation type="submission" date="2024-01" db="EMBL/GenBank/DDBJ databases">
        <title>Comparative genomics of Cryptococcus and Kwoniella reveals pathogenesis evolution and contrasting modes of karyotype evolution via chromosome fusion or intercentromeric recombination.</title>
        <authorList>
            <person name="Coelho M.A."/>
            <person name="David-Palma M."/>
            <person name="Shea T."/>
            <person name="Bowers K."/>
            <person name="Mcginley-Smith S."/>
            <person name="Mohammad A.W."/>
            <person name="Gnirke A."/>
            <person name="Yurkov A.M."/>
            <person name="Nowrousian M."/>
            <person name="Sun S."/>
            <person name="Cuomo C.A."/>
            <person name="Heitman J."/>
        </authorList>
    </citation>
    <scope>NUCLEOTIDE SEQUENCE</scope>
    <source>
        <strain evidence="1">IND107</strain>
    </source>
</reference>
<evidence type="ECO:0000313" key="1">
    <source>
        <dbReference type="EMBL" id="KAL0243865.1"/>
    </source>
</evidence>